<dbReference type="AlphaFoldDB" id="A0AAV2L5X2"/>
<keyword evidence="2" id="KW-1185">Reference proteome</keyword>
<name>A0AAV2L5X2_KNICA</name>
<gene>
    <name evidence="1" type="ORF">KC01_LOCUS24655</name>
</gene>
<dbReference type="Proteomes" id="UP001497482">
    <property type="component" value="Chromosome 20"/>
</dbReference>
<sequence length="106" mass="11945">MYHCLGVSYEIRIQHHSSWTLGPLTPGLPVSEPDPMTGKDMKALVRHSRHTRHCDTHGITYTDELSGHSSDTDRALTDTTDTHVTDRHWQTLTDMIGTPLTLTDTH</sequence>
<dbReference type="EMBL" id="OZ035842">
    <property type="protein sequence ID" value="CAL1595931.1"/>
    <property type="molecule type" value="Genomic_DNA"/>
</dbReference>
<reference evidence="1 2" key="1">
    <citation type="submission" date="2024-04" db="EMBL/GenBank/DDBJ databases">
        <authorList>
            <person name="Waldvogel A.-M."/>
            <person name="Schoenle A."/>
        </authorList>
    </citation>
    <scope>NUCLEOTIDE SEQUENCE [LARGE SCALE GENOMIC DNA]</scope>
</reference>
<protein>
    <submittedName>
        <fullName evidence="1">Uncharacterized protein</fullName>
    </submittedName>
</protein>
<proteinExistence type="predicted"/>
<organism evidence="1 2">
    <name type="scientific">Knipowitschia caucasica</name>
    <name type="common">Caucasian dwarf goby</name>
    <name type="synonym">Pomatoschistus caucasicus</name>
    <dbReference type="NCBI Taxonomy" id="637954"/>
    <lineage>
        <taxon>Eukaryota</taxon>
        <taxon>Metazoa</taxon>
        <taxon>Chordata</taxon>
        <taxon>Craniata</taxon>
        <taxon>Vertebrata</taxon>
        <taxon>Euteleostomi</taxon>
        <taxon>Actinopterygii</taxon>
        <taxon>Neopterygii</taxon>
        <taxon>Teleostei</taxon>
        <taxon>Neoteleostei</taxon>
        <taxon>Acanthomorphata</taxon>
        <taxon>Gobiaria</taxon>
        <taxon>Gobiiformes</taxon>
        <taxon>Gobioidei</taxon>
        <taxon>Gobiidae</taxon>
        <taxon>Gobiinae</taxon>
        <taxon>Knipowitschia</taxon>
    </lineage>
</organism>
<evidence type="ECO:0000313" key="1">
    <source>
        <dbReference type="EMBL" id="CAL1595931.1"/>
    </source>
</evidence>
<evidence type="ECO:0000313" key="2">
    <source>
        <dbReference type="Proteomes" id="UP001497482"/>
    </source>
</evidence>
<accession>A0AAV2L5X2</accession>